<keyword evidence="10 13" id="KW-1133">Transmembrane helix</keyword>
<dbReference type="KEGG" id="lch:Lcho_0812"/>
<gene>
    <name evidence="14" type="ordered locus">Lcho_0812</name>
</gene>
<accession>B1Y1A7</accession>
<sequence length="142" mass="15445">MAMNIGSHQSGELEVIADMNTTPLIDVMLVLLIMLIITIPAQLHAVNLDIPLPTNAPKTVEPFVVRIDVDESSVISWNGEPLPDRNALELKLSESARMQPQPELHIRSKGKAKYEAVATVLASAQRNGLNKLGIVGTEQFAN</sequence>
<evidence type="ECO:0000256" key="1">
    <source>
        <dbReference type="ARBA" id="ARBA00003540"/>
    </source>
</evidence>
<keyword evidence="5 12" id="KW-0813">Transport</keyword>
<comment type="subunit">
    <text evidence="4">The accessory proteins ExbB and ExbD seem to form a complex with TonB.</text>
</comment>
<dbReference type="InterPro" id="IPR003400">
    <property type="entry name" value="ExbD"/>
</dbReference>
<keyword evidence="9 12" id="KW-0653">Protein transport</keyword>
<dbReference type="EMBL" id="CP001013">
    <property type="protein sequence ID" value="ACB33084.1"/>
    <property type="molecule type" value="Genomic_DNA"/>
</dbReference>
<comment type="subcellular location">
    <subcellularLocation>
        <location evidence="2">Cell inner membrane</location>
        <topology evidence="2">Single-pass type II membrane protein</topology>
    </subcellularLocation>
    <subcellularLocation>
        <location evidence="12">Cell membrane</location>
        <topology evidence="12">Single-pass type II membrane protein</topology>
    </subcellularLocation>
</comment>
<evidence type="ECO:0000256" key="7">
    <source>
        <dbReference type="ARBA" id="ARBA00022519"/>
    </source>
</evidence>
<evidence type="ECO:0000256" key="12">
    <source>
        <dbReference type="RuleBase" id="RU003879"/>
    </source>
</evidence>
<keyword evidence="8 12" id="KW-0812">Transmembrane</keyword>
<dbReference type="GO" id="GO:0005886">
    <property type="term" value="C:plasma membrane"/>
    <property type="evidence" value="ECO:0007669"/>
    <property type="project" value="UniProtKB-SubCell"/>
</dbReference>
<protein>
    <submittedName>
        <fullName evidence="14">Biopolymer transport protein ExbD/TolR</fullName>
    </submittedName>
</protein>
<evidence type="ECO:0000256" key="3">
    <source>
        <dbReference type="ARBA" id="ARBA00005811"/>
    </source>
</evidence>
<keyword evidence="15" id="KW-1185">Reference proteome</keyword>
<dbReference type="HOGENOM" id="CLU_085305_1_1_4"/>
<keyword evidence="7" id="KW-0997">Cell inner membrane</keyword>
<reference evidence="14 15" key="1">
    <citation type="submission" date="2008-03" db="EMBL/GenBank/DDBJ databases">
        <title>Complete sequence of Leptothrix cholodnii SP-6.</title>
        <authorList>
            <consortium name="US DOE Joint Genome Institute"/>
            <person name="Copeland A."/>
            <person name="Lucas S."/>
            <person name="Lapidus A."/>
            <person name="Glavina del Rio T."/>
            <person name="Dalin E."/>
            <person name="Tice H."/>
            <person name="Bruce D."/>
            <person name="Goodwin L."/>
            <person name="Pitluck S."/>
            <person name="Chertkov O."/>
            <person name="Brettin T."/>
            <person name="Detter J.C."/>
            <person name="Han C."/>
            <person name="Kuske C.R."/>
            <person name="Schmutz J."/>
            <person name="Larimer F."/>
            <person name="Land M."/>
            <person name="Hauser L."/>
            <person name="Kyrpides N."/>
            <person name="Lykidis A."/>
            <person name="Emerson D."/>
            <person name="Richardson P."/>
        </authorList>
    </citation>
    <scope>NUCLEOTIDE SEQUENCE [LARGE SCALE GENOMIC DNA]</scope>
    <source>
        <strain evidence="15">ATCC 51168 / LMG 8142 / SP-6</strain>
    </source>
</reference>
<keyword evidence="6" id="KW-1003">Cell membrane</keyword>
<dbReference type="OrthoDB" id="8687098at2"/>
<evidence type="ECO:0000256" key="2">
    <source>
        <dbReference type="ARBA" id="ARBA00004249"/>
    </source>
</evidence>
<proteinExistence type="inferred from homology"/>
<evidence type="ECO:0000256" key="10">
    <source>
        <dbReference type="ARBA" id="ARBA00022989"/>
    </source>
</evidence>
<dbReference type="Gene3D" id="3.30.420.270">
    <property type="match status" value="1"/>
</dbReference>
<evidence type="ECO:0000256" key="6">
    <source>
        <dbReference type="ARBA" id="ARBA00022475"/>
    </source>
</evidence>
<comment type="function">
    <text evidence="1">Involved in the TonB-dependent energy-dependent transport of various receptor-bound substrates.</text>
</comment>
<dbReference type="Proteomes" id="UP000001693">
    <property type="component" value="Chromosome"/>
</dbReference>
<evidence type="ECO:0000256" key="11">
    <source>
        <dbReference type="ARBA" id="ARBA00023136"/>
    </source>
</evidence>
<dbReference type="STRING" id="395495.Lcho_0812"/>
<dbReference type="PANTHER" id="PTHR30558">
    <property type="entry name" value="EXBD MEMBRANE COMPONENT OF PMF-DRIVEN MACROMOLECULE IMPORT SYSTEM"/>
    <property type="match status" value="1"/>
</dbReference>
<evidence type="ECO:0000256" key="5">
    <source>
        <dbReference type="ARBA" id="ARBA00022448"/>
    </source>
</evidence>
<dbReference type="PANTHER" id="PTHR30558:SF12">
    <property type="entry name" value="BIOPOLYMER TRANSPORT PROTEIN EXBD"/>
    <property type="match status" value="1"/>
</dbReference>
<evidence type="ECO:0000256" key="4">
    <source>
        <dbReference type="ARBA" id="ARBA00011471"/>
    </source>
</evidence>
<dbReference type="GO" id="GO:0015031">
    <property type="term" value="P:protein transport"/>
    <property type="evidence" value="ECO:0007669"/>
    <property type="project" value="UniProtKB-KW"/>
</dbReference>
<evidence type="ECO:0000256" key="13">
    <source>
        <dbReference type="SAM" id="Phobius"/>
    </source>
</evidence>
<evidence type="ECO:0000256" key="9">
    <source>
        <dbReference type="ARBA" id="ARBA00022927"/>
    </source>
</evidence>
<evidence type="ECO:0000313" key="15">
    <source>
        <dbReference type="Proteomes" id="UP000001693"/>
    </source>
</evidence>
<evidence type="ECO:0000256" key="8">
    <source>
        <dbReference type="ARBA" id="ARBA00022692"/>
    </source>
</evidence>
<dbReference type="AlphaFoldDB" id="B1Y1A7"/>
<feature type="transmembrane region" description="Helical" evidence="13">
    <location>
        <begin position="27"/>
        <end position="48"/>
    </location>
</feature>
<name>B1Y1A7_LEPCP</name>
<organism evidence="14 15">
    <name type="scientific">Leptothrix cholodnii (strain ATCC 51168 / LMG 8142 / SP-6)</name>
    <name type="common">Leptothrix discophora (strain SP-6)</name>
    <dbReference type="NCBI Taxonomy" id="395495"/>
    <lineage>
        <taxon>Bacteria</taxon>
        <taxon>Pseudomonadati</taxon>
        <taxon>Pseudomonadota</taxon>
        <taxon>Betaproteobacteria</taxon>
        <taxon>Burkholderiales</taxon>
        <taxon>Sphaerotilaceae</taxon>
        <taxon>Leptothrix</taxon>
    </lineage>
</organism>
<comment type="similarity">
    <text evidence="3 12">Belongs to the ExbD/TolR family.</text>
</comment>
<dbReference type="RefSeq" id="WP_012345846.1">
    <property type="nucleotide sequence ID" value="NC_010524.1"/>
</dbReference>
<evidence type="ECO:0000313" key="14">
    <source>
        <dbReference type="EMBL" id="ACB33084.1"/>
    </source>
</evidence>
<dbReference type="eggNOG" id="COG0848">
    <property type="taxonomic scope" value="Bacteria"/>
</dbReference>
<dbReference type="Pfam" id="PF02472">
    <property type="entry name" value="ExbD"/>
    <property type="match status" value="1"/>
</dbReference>
<keyword evidence="11 13" id="KW-0472">Membrane</keyword>
<dbReference type="GO" id="GO:0022857">
    <property type="term" value="F:transmembrane transporter activity"/>
    <property type="evidence" value="ECO:0007669"/>
    <property type="project" value="InterPro"/>
</dbReference>